<proteinExistence type="predicted"/>
<evidence type="ECO:0000313" key="2">
    <source>
        <dbReference type="Proteomes" id="UP000270094"/>
    </source>
</evidence>
<dbReference type="AlphaFoldDB" id="A0A3P7IH55"/>
<feature type="non-terminal residue" evidence="1">
    <location>
        <position position="1"/>
    </location>
</feature>
<dbReference type="SUPFAM" id="SSF143791">
    <property type="entry name" value="DUSP-like"/>
    <property type="match status" value="1"/>
</dbReference>
<dbReference type="Proteomes" id="UP000270094">
    <property type="component" value="Unassembled WGS sequence"/>
</dbReference>
<organism evidence="1 2">
    <name type="scientific">Strongylus vulgaris</name>
    <name type="common">Blood worm</name>
    <dbReference type="NCBI Taxonomy" id="40348"/>
    <lineage>
        <taxon>Eukaryota</taxon>
        <taxon>Metazoa</taxon>
        <taxon>Ecdysozoa</taxon>
        <taxon>Nematoda</taxon>
        <taxon>Chromadorea</taxon>
        <taxon>Rhabditida</taxon>
        <taxon>Rhabditina</taxon>
        <taxon>Rhabditomorpha</taxon>
        <taxon>Strongyloidea</taxon>
        <taxon>Strongylidae</taxon>
        <taxon>Strongylus</taxon>
    </lineage>
</organism>
<name>A0A3P7IH55_STRVU</name>
<accession>A0A3P7IH55</accession>
<protein>
    <submittedName>
        <fullName evidence="1">Uncharacterized protein</fullName>
    </submittedName>
</protein>
<reference evidence="1 2" key="1">
    <citation type="submission" date="2018-11" db="EMBL/GenBank/DDBJ databases">
        <authorList>
            <consortium name="Pathogen Informatics"/>
        </authorList>
    </citation>
    <scope>NUCLEOTIDE SEQUENCE [LARGE SCALE GENOMIC DNA]</scope>
</reference>
<sequence>FLLSHFSLTIGYHNFPSIYLWKSDEGETAPGGGVLDFSFRGLKRVEVYSQLLAGDAYFLRSNLAESIDFHLLPEPVFNRLKEVYGLELADRDYICRKVVSKNGKPVVEVYPRVVNVYLARDNSKCCELRLTGSDTLLDLRDRALKSLGLSSIPPERLRFYIAHSDKYELIDISQQNVDSYFDTAQKVYVDVCNSEDRWFINNDKPSGSRIGYPSNSLSTSYS</sequence>
<gene>
    <name evidence="1" type="ORF">SVUK_LOCUS7529</name>
</gene>
<dbReference type="InterPro" id="IPR035927">
    <property type="entry name" value="DUSP-like_sf"/>
</dbReference>
<keyword evidence="2" id="KW-1185">Reference proteome</keyword>
<dbReference type="Gene3D" id="3.30.2230.10">
    <property type="entry name" value="DUSP-like"/>
    <property type="match status" value="1"/>
</dbReference>
<evidence type="ECO:0000313" key="1">
    <source>
        <dbReference type="EMBL" id="VDM72531.1"/>
    </source>
</evidence>
<dbReference type="EMBL" id="UYYB01025823">
    <property type="protein sequence ID" value="VDM72531.1"/>
    <property type="molecule type" value="Genomic_DNA"/>
</dbReference>
<dbReference type="OrthoDB" id="265776at2759"/>